<keyword evidence="5" id="KW-0175">Coiled coil</keyword>
<evidence type="ECO:0000313" key="9">
    <source>
        <dbReference type="EMBL" id="CAJ0575845.1"/>
    </source>
</evidence>
<name>A0AA36CAT5_9BILA</name>
<keyword evidence="2 4" id="KW-0863">Zinc-finger</keyword>
<dbReference type="EMBL" id="CATQJA010002641">
    <property type="protein sequence ID" value="CAJ0575845.1"/>
    <property type="molecule type" value="Genomic_DNA"/>
</dbReference>
<gene>
    <name evidence="9" type="ORF">MSPICULIGERA_LOCUS14148</name>
    <name evidence="8" type="ORF">MSPICULIGERA_LOCUS4212</name>
</gene>
<evidence type="ECO:0000256" key="3">
    <source>
        <dbReference type="ARBA" id="ARBA00022833"/>
    </source>
</evidence>
<feature type="compositionally biased region" description="Polar residues" evidence="6">
    <location>
        <begin position="132"/>
        <end position="143"/>
    </location>
</feature>
<dbReference type="InterPro" id="IPR036236">
    <property type="entry name" value="Znf_C2H2_sf"/>
</dbReference>
<evidence type="ECO:0000256" key="2">
    <source>
        <dbReference type="ARBA" id="ARBA00022771"/>
    </source>
</evidence>
<dbReference type="Pfam" id="PF02892">
    <property type="entry name" value="zf-BED"/>
    <property type="match status" value="1"/>
</dbReference>
<keyword evidence="3" id="KW-0862">Zinc</keyword>
<dbReference type="GO" id="GO:0003677">
    <property type="term" value="F:DNA binding"/>
    <property type="evidence" value="ECO:0007669"/>
    <property type="project" value="InterPro"/>
</dbReference>
<accession>A0AA36CAT5</accession>
<feature type="coiled-coil region" evidence="5">
    <location>
        <begin position="163"/>
        <end position="218"/>
    </location>
</feature>
<evidence type="ECO:0000313" key="10">
    <source>
        <dbReference type="Proteomes" id="UP001177023"/>
    </source>
</evidence>
<dbReference type="EMBL" id="CATQJA010001066">
    <property type="protein sequence ID" value="CAJ0565578.1"/>
    <property type="molecule type" value="Genomic_DNA"/>
</dbReference>
<evidence type="ECO:0000313" key="8">
    <source>
        <dbReference type="EMBL" id="CAJ0565578.1"/>
    </source>
</evidence>
<dbReference type="AlphaFoldDB" id="A0AA36CAT5"/>
<keyword evidence="10" id="KW-1185">Reference proteome</keyword>
<dbReference type="InterPro" id="IPR003656">
    <property type="entry name" value="Znf_BED"/>
</dbReference>
<comment type="caution">
    <text evidence="8">The sequence shown here is derived from an EMBL/GenBank/DDBJ whole genome shotgun (WGS) entry which is preliminary data.</text>
</comment>
<protein>
    <recommendedName>
        <fullName evidence="7">BED-type domain-containing protein</fullName>
    </recommendedName>
</protein>
<keyword evidence="1" id="KW-0479">Metal-binding</keyword>
<evidence type="ECO:0000259" key="7">
    <source>
        <dbReference type="PROSITE" id="PS50808"/>
    </source>
</evidence>
<dbReference type="GO" id="GO:0008270">
    <property type="term" value="F:zinc ion binding"/>
    <property type="evidence" value="ECO:0007669"/>
    <property type="project" value="UniProtKB-KW"/>
</dbReference>
<feature type="domain" description="BED-type" evidence="7">
    <location>
        <begin position="4"/>
        <end position="54"/>
    </location>
</feature>
<dbReference type="PROSITE" id="PS50808">
    <property type="entry name" value="ZF_BED"/>
    <property type="match status" value="1"/>
</dbReference>
<proteinExistence type="predicted"/>
<dbReference type="SUPFAM" id="SSF57667">
    <property type="entry name" value="beta-beta-alpha zinc fingers"/>
    <property type="match status" value="1"/>
</dbReference>
<evidence type="ECO:0000256" key="6">
    <source>
        <dbReference type="SAM" id="MobiDB-lite"/>
    </source>
</evidence>
<evidence type="ECO:0000256" key="5">
    <source>
        <dbReference type="SAM" id="Coils"/>
    </source>
</evidence>
<dbReference type="SMART" id="SM00614">
    <property type="entry name" value="ZnF_BED"/>
    <property type="match status" value="1"/>
</dbReference>
<evidence type="ECO:0000256" key="4">
    <source>
        <dbReference type="PROSITE-ProRule" id="PRU00027"/>
    </source>
</evidence>
<sequence>MSRRTRADVWEFFSKVDQLATCQLCGAQFRYVNGTTSSIRRHLFKKHADIADKIGISGRKDVRDHNRENIPLTCQLPSTSTSMLNISVNPGLAYPDVGKDIKDEIGFEEDVHDYFLDDGNTNTEALLYATGTSVNSPTEPSPSQEDREPEQKLDEPSPLQGQLDQATWELKMSRLELKNANVELEKMQRLYMNKSIELDLMREEYEKMKGKLAILEKHSGIP</sequence>
<organism evidence="8 10">
    <name type="scientific">Mesorhabditis spiculigera</name>
    <dbReference type="NCBI Taxonomy" id="96644"/>
    <lineage>
        <taxon>Eukaryota</taxon>
        <taxon>Metazoa</taxon>
        <taxon>Ecdysozoa</taxon>
        <taxon>Nematoda</taxon>
        <taxon>Chromadorea</taxon>
        <taxon>Rhabditida</taxon>
        <taxon>Rhabditina</taxon>
        <taxon>Rhabditomorpha</taxon>
        <taxon>Rhabditoidea</taxon>
        <taxon>Rhabditidae</taxon>
        <taxon>Mesorhabditinae</taxon>
        <taxon>Mesorhabditis</taxon>
    </lineage>
</organism>
<feature type="compositionally biased region" description="Basic and acidic residues" evidence="6">
    <location>
        <begin position="144"/>
        <end position="155"/>
    </location>
</feature>
<dbReference type="Proteomes" id="UP001177023">
    <property type="component" value="Unassembled WGS sequence"/>
</dbReference>
<evidence type="ECO:0000256" key="1">
    <source>
        <dbReference type="ARBA" id="ARBA00022723"/>
    </source>
</evidence>
<reference evidence="8" key="1">
    <citation type="submission" date="2023-06" db="EMBL/GenBank/DDBJ databases">
        <authorList>
            <person name="Delattre M."/>
        </authorList>
    </citation>
    <scope>NUCLEOTIDE SEQUENCE</scope>
    <source>
        <strain evidence="8">AF72</strain>
    </source>
</reference>
<feature type="region of interest" description="Disordered" evidence="6">
    <location>
        <begin position="132"/>
        <end position="160"/>
    </location>
</feature>
<feature type="non-terminal residue" evidence="8">
    <location>
        <position position="1"/>
    </location>
</feature>